<keyword evidence="1" id="KW-0614">Plasmid</keyword>
<dbReference type="KEGG" id="ddf:DEFDS_P247"/>
<geneLocation type="plasmid" evidence="1 2">
    <name>megaplasmid pDF308</name>
</geneLocation>
<protein>
    <submittedName>
        <fullName evidence="1">Uncharacterized protein</fullName>
    </submittedName>
</protein>
<reference evidence="1 2" key="1">
    <citation type="journal article" date="2010" name="DNA Res.">
        <title>Bacterial lifestyle in a deep-sea hydrothermal vent chimney revealed by the genome sequence of the thermophilic bacterium Deferribacter desulfuricans SSM1.</title>
        <authorList>
            <person name="Takaki Y."/>
            <person name="Shimamura S."/>
            <person name="Nakagawa S."/>
            <person name="Fukuhara Y."/>
            <person name="Horikawa H."/>
            <person name="Ankai A."/>
            <person name="Harada T."/>
            <person name="Hosoyama A."/>
            <person name="Oguchi A."/>
            <person name="Fukui S."/>
            <person name="Fujita N."/>
            <person name="Takami H."/>
            <person name="Takai K."/>
        </authorList>
    </citation>
    <scope>NUCLEOTIDE SEQUENCE [LARGE SCALE GENOMIC DNA]</scope>
    <source>
        <strain evidence="2">DSM 14783 / JCM 11476 / NBRC 101012 / SSM1</strain>
        <plasmid evidence="2">Plasmid megaplasmid pDF308</plasmid>
    </source>
</reference>
<evidence type="ECO:0000313" key="1">
    <source>
        <dbReference type="EMBL" id="BAI81867.1"/>
    </source>
</evidence>
<keyword evidence="2" id="KW-1185">Reference proteome</keyword>
<evidence type="ECO:0000313" key="2">
    <source>
        <dbReference type="Proteomes" id="UP000001520"/>
    </source>
</evidence>
<organism evidence="1 2">
    <name type="scientific">Deferribacter desulfuricans (strain DSM 14783 / JCM 11476 / NBRC 101012 / SSM1)</name>
    <dbReference type="NCBI Taxonomy" id="639282"/>
    <lineage>
        <taxon>Bacteria</taxon>
        <taxon>Pseudomonadati</taxon>
        <taxon>Deferribacterota</taxon>
        <taxon>Deferribacteres</taxon>
        <taxon>Deferribacterales</taxon>
        <taxon>Deferribacteraceae</taxon>
        <taxon>Deferribacter</taxon>
    </lineage>
</organism>
<dbReference type="EMBL" id="AP011530">
    <property type="protein sequence ID" value="BAI81867.1"/>
    <property type="molecule type" value="Genomic_DNA"/>
</dbReference>
<sequence>MYVLMFESIDDLANYIKTYDIIINPKIAIKRTVEVENQIVILNYYVTILDDKHNEVLGTYINYQIDLNENILLNNSFDSSEQDKFIVEYIFNLLKETKTTNNQDIQFIFNASYVMTE</sequence>
<name>D3PF75_DEFDS</name>
<dbReference type="Proteomes" id="UP000001520">
    <property type="component" value="Plasmid megaplasmid pDF308"/>
</dbReference>
<dbReference type="RefSeq" id="WP_013009079.1">
    <property type="nucleotide sequence ID" value="NC_013940.1"/>
</dbReference>
<accession>D3PF75</accession>
<gene>
    <name evidence="1" type="ordered locus">DEFDS_P247</name>
</gene>
<dbReference type="HOGENOM" id="CLU_2080924_0_0_0"/>
<proteinExistence type="predicted"/>
<dbReference type="AlphaFoldDB" id="D3PF75"/>